<evidence type="ECO:0000313" key="2">
    <source>
        <dbReference type="EMBL" id="SNT35435.1"/>
    </source>
</evidence>
<keyword evidence="3" id="KW-1185">Reference proteome</keyword>
<evidence type="ECO:0000313" key="3">
    <source>
        <dbReference type="Proteomes" id="UP000198284"/>
    </source>
</evidence>
<evidence type="ECO:0000256" key="1">
    <source>
        <dbReference type="SAM" id="MobiDB-lite"/>
    </source>
</evidence>
<dbReference type="PROSITE" id="PS51257">
    <property type="entry name" value="PROKAR_LIPOPROTEIN"/>
    <property type="match status" value="1"/>
</dbReference>
<organism evidence="2 3">
    <name type="scientific">Noviherbaspirillum humi</name>
    <dbReference type="NCBI Taxonomy" id="1688639"/>
    <lineage>
        <taxon>Bacteria</taxon>
        <taxon>Pseudomonadati</taxon>
        <taxon>Pseudomonadota</taxon>
        <taxon>Betaproteobacteria</taxon>
        <taxon>Burkholderiales</taxon>
        <taxon>Oxalobacteraceae</taxon>
        <taxon>Noviherbaspirillum</taxon>
    </lineage>
</organism>
<dbReference type="Proteomes" id="UP000198284">
    <property type="component" value="Unassembled WGS sequence"/>
</dbReference>
<reference evidence="2 3" key="1">
    <citation type="submission" date="2017-06" db="EMBL/GenBank/DDBJ databases">
        <authorList>
            <person name="Kim H.J."/>
            <person name="Triplett B.A."/>
        </authorList>
    </citation>
    <scope>NUCLEOTIDE SEQUENCE [LARGE SCALE GENOMIC DNA]</scope>
    <source>
        <strain evidence="2 3">U15</strain>
    </source>
</reference>
<sequence>METIDRRRHGCRRPLLIAVSVLLAACAQGGSRVGQATGSGGGSSLTGGAEAAPTDQATPRSSGGSPGAAGSTLTGGAEGAPTDQATPRGTGVKP</sequence>
<gene>
    <name evidence="2" type="ORF">SAMN06265795_12817</name>
</gene>
<name>A0A239LYK6_9BURK</name>
<feature type="region of interest" description="Disordered" evidence="1">
    <location>
        <begin position="30"/>
        <end position="94"/>
    </location>
</feature>
<proteinExistence type="predicted"/>
<protein>
    <submittedName>
        <fullName evidence="2">Uncharacterized protein</fullName>
    </submittedName>
</protein>
<accession>A0A239LYK6</accession>
<dbReference type="EMBL" id="FZOT01000028">
    <property type="protein sequence ID" value="SNT35435.1"/>
    <property type="molecule type" value="Genomic_DNA"/>
</dbReference>
<dbReference type="AlphaFoldDB" id="A0A239LYK6"/>
<dbReference type="RefSeq" id="WP_089401703.1">
    <property type="nucleotide sequence ID" value="NZ_FZOT01000028.1"/>
</dbReference>